<feature type="domain" description="S1 motif" evidence="8">
    <location>
        <begin position="642"/>
        <end position="723"/>
    </location>
</feature>
<dbReference type="CDD" id="cd04471">
    <property type="entry name" value="S1_RNase_R"/>
    <property type="match status" value="1"/>
</dbReference>
<evidence type="ECO:0000313" key="10">
    <source>
        <dbReference type="Proteomes" id="UP000673975"/>
    </source>
</evidence>
<dbReference type="InterPro" id="IPR040476">
    <property type="entry name" value="CSD2"/>
</dbReference>
<dbReference type="InterPro" id="IPR013223">
    <property type="entry name" value="RNase_B_OB_dom"/>
</dbReference>
<dbReference type="GO" id="GO:0006402">
    <property type="term" value="P:mRNA catabolic process"/>
    <property type="evidence" value="ECO:0007669"/>
    <property type="project" value="TreeGrafter"/>
</dbReference>
<keyword evidence="5 6" id="KW-0694">RNA-binding</keyword>
<evidence type="ECO:0000256" key="6">
    <source>
        <dbReference type="HAMAP-Rule" id="MF_01895"/>
    </source>
</evidence>
<dbReference type="PANTHER" id="PTHR23355">
    <property type="entry name" value="RIBONUCLEASE"/>
    <property type="match status" value="1"/>
</dbReference>
<dbReference type="Pfam" id="PF17876">
    <property type="entry name" value="CSD2"/>
    <property type="match status" value="1"/>
</dbReference>
<reference evidence="9" key="1">
    <citation type="submission" date="2021-02" db="EMBL/GenBank/DDBJ databases">
        <title>Natronogracilivirga saccharolytica gen. nov. sp. nov. a new anaerobic, haloalkiliphilic carbohydrate-fermenting bacterium from soda lake and proposing of Cyclonatronumiaceae fam. nov. in the phylum Balneolaeota.</title>
        <authorList>
            <person name="Zhilina T.N."/>
            <person name="Sorokin D.Y."/>
            <person name="Zavarzina D.G."/>
            <person name="Toshchakov S.V."/>
            <person name="Kublanov I.V."/>
        </authorList>
    </citation>
    <scope>NUCLEOTIDE SEQUENCE</scope>
    <source>
        <strain evidence="9">Z-1702</strain>
    </source>
</reference>
<dbReference type="InterPro" id="IPR003029">
    <property type="entry name" value="S1_domain"/>
</dbReference>
<feature type="region of interest" description="Disordered" evidence="7">
    <location>
        <begin position="461"/>
        <end position="484"/>
    </location>
</feature>
<feature type="region of interest" description="Disordered" evidence="7">
    <location>
        <begin position="62"/>
        <end position="81"/>
    </location>
</feature>
<evidence type="ECO:0000256" key="3">
    <source>
        <dbReference type="ARBA" id="ARBA00022801"/>
    </source>
</evidence>
<dbReference type="Pfam" id="PF00575">
    <property type="entry name" value="S1"/>
    <property type="match status" value="1"/>
</dbReference>
<comment type="caution">
    <text evidence="9">The sequence shown here is derived from an EMBL/GenBank/DDBJ whole genome shotgun (WGS) entry which is preliminary data.</text>
</comment>
<dbReference type="SMART" id="SM00316">
    <property type="entry name" value="S1"/>
    <property type="match status" value="1"/>
</dbReference>
<dbReference type="SMART" id="SM00955">
    <property type="entry name" value="RNB"/>
    <property type="match status" value="1"/>
</dbReference>
<organism evidence="9 10">
    <name type="scientific">Natronogracilivirga saccharolytica</name>
    <dbReference type="NCBI Taxonomy" id="2812953"/>
    <lineage>
        <taxon>Bacteria</taxon>
        <taxon>Pseudomonadati</taxon>
        <taxon>Balneolota</taxon>
        <taxon>Balneolia</taxon>
        <taxon>Balneolales</taxon>
        <taxon>Cyclonatronaceae</taxon>
        <taxon>Natronogracilivirga</taxon>
    </lineage>
</organism>
<dbReference type="GO" id="GO:0003723">
    <property type="term" value="F:RNA binding"/>
    <property type="evidence" value="ECO:0007669"/>
    <property type="project" value="UniProtKB-UniRule"/>
</dbReference>
<dbReference type="GO" id="GO:0005829">
    <property type="term" value="C:cytosol"/>
    <property type="evidence" value="ECO:0007669"/>
    <property type="project" value="TreeGrafter"/>
</dbReference>
<dbReference type="Gene3D" id="2.40.50.140">
    <property type="entry name" value="Nucleic acid-binding proteins"/>
    <property type="match status" value="2"/>
</dbReference>
<proteinExistence type="inferred from homology"/>
<dbReference type="GO" id="GO:0008859">
    <property type="term" value="F:exoribonuclease II activity"/>
    <property type="evidence" value="ECO:0007669"/>
    <property type="project" value="UniProtKB-UniRule"/>
</dbReference>
<evidence type="ECO:0000256" key="5">
    <source>
        <dbReference type="ARBA" id="ARBA00022884"/>
    </source>
</evidence>
<dbReference type="InterPro" id="IPR012340">
    <property type="entry name" value="NA-bd_OB-fold"/>
</dbReference>
<protein>
    <recommendedName>
        <fullName evidence="6">Ribonuclease R</fullName>
        <shortName evidence="6">RNase R</shortName>
        <ecNumber evidence="6">3.1.13.1</ecNumber>
    </recommendedName>
</protein>
<evidence type="ECO:0000259" key="8">
    <source>
        <dbReference type="PROSITE" id="PS50126"/>
    </source>
</evidence>
<keyword evidence="4 6" id="KW-0269">Exonuclease</keyword>
<dbReference type="Pfam" id="PF00773">
    <property type="entry name" value="RNB"/>
    <property type="match status" value="1"/>
</dbReference>
<dbReference type="Pfam" id="PF08206">
    <property type="entry name" value="OB_RNB"/>
    <property type="match status" value="1"/>
</dbReference>
<dbReference type="InterPro" id="IPR022966">
    <property type="entry name" value="RNase_II/R_CS"/>
</dbReference>
<dbReference type="NCBIfam" id="TIGR02063">
    <property type="entry name" value="RNase_R"/>
    <property type="match status" value="1"/>
</dbReference>
<dbReference type="PROSITE" id="PS50126">
    <property type="entry name" value="S1"/>
    <property type="match status" value="1"/>
</dbReference>
<keyword evidence="10" id="KW-1185">Reference proteome</keyword>
<feature type="compositionally biased region" description="Polar residues" evidence="7">
    <location>
        <begin position="62"/>
        <end position="72"/>
    </location>
</feature>
<evidence type="ECO:0000256" key="4">
    <source>
        <dbReference type="ARBA" id="ARBA00022839"/>
    </source>
</evidence>
<accession>A0A8J7RMB2</accession>
<keyword evidence="1 6" id="KW-0963">Cytoplasm</keyword>
<dbReference type="HAMAP" id="MF_01895">
    <property type="entry name" value="RNase_R"/>
    <property type="match status" value="1"/>
</dbReference>
<evidence type="ECO:0000313" key="9">
    <source>
        <dbReference type="EMBL" id="MBP3192349.1"/>
    </source>
</evidence>
<keyword evidence="2 6" id="KW-0540">Nuclease</keyword>
<comment type="subcellular location">
    <subcellularLocation>
        <location evidence="6">Cytoplasm</location>
    </subcellularLocation>
</comment>
<dbReference type="Proteomes" id="UP000673975">
    <property type="component" value="Unassembled WGS sequence"/>
</dbReference>
<comment type="similarity">
    <text evidence="6">Belongs to the RNR ribonuclease family. RNase R subfamily.</text>
</comment>
<dbReference type="EC" id="3.1.13.1" evidence="6"/>
<dbReference type="AlphaFoldDB" id="A0A8J7RMB2"/>
<evidence type="ECO:0000256" key="2">
    <source>
        <dbReference type="ARBA" id="ARBA00022722"/>
    </source>
</evidence>
<keyword evidence="3 6" id="KW-0378">Hydrolase</keyword>
<evidence type="ECO:0000256" key="7">
    <source>
        <dbReference type="SAM" id="MobiDB-lite"/>
    </source>
</evidence>
<comment type="catalytic activity">
    <reaction evidence="6">
        <text>Exonucleolytic cleavage in the 3'- to 5'-direction to yield nucleoside 5'-phosphates.</text>
        <dbReference type="EC" id="3.1.13.1"/>
    </reaction>
</comment>
<gene>
    <name evidence="6 9" type="primary">rnr</name>
    <name evidence="9" type="ORF">NATSA_06720</name>
</gene>
<dbReference type="EMBL" id="JAFIDN010000004">
    <property type="protein sequence ID" value="MBP3192349.1"/>
    <property type="molecule type" value="Genomic_DNA"/>
</dbReference>
<dbReference type="SUPFAM" id="SSF50249">
    <property type="entry name" value="Nucleic acid-binding proteins"/>
    <property type="match status" value="4"/>
</dbReference>
<dbReference type="InterPro" id="IPR001900">
    <property type="entry name" value="RNase_II/R"/>
</dbReference>
<name>A0A8J7RMB2_9BACT</name>
<feature type="compositionally biased region" description="Basic and acidic residues" evidence="7">
    <location>
        <begin position="462"/>
        <end position="474"/>
    </location>
</feature>
<dbReference type="RefSeq" id="WP_210511250.1">
    <property type="nucleotide sequence ID" value="NZ_JAFIDN010000004.1"/>
</dbReference>
<comment type="function">
    <text evidence="6">3'-5' exoribonuclease that releases 5'-nucleoside monophosphates and is involved in maturation of structured RNAs.</text>
</comment>
<dbReference type="PROSITE" id="PS01175">
    <property type="entry name" value="RIBONUCLEASE_II"/>
    <property type="match status" value="1"/>
</dbReference>
<dbReference type="InterPro" id="IPR050180">
    <property type="entry name" value="RNR_Ribonuclease"/>
</dbReference>
<feature type="compositionally biased region" description="Polar residues" evidence="7">
    <location>
        <begin position="475"/>
        <end position="484"/>
    </location>
</feature>
<evidence type="ECO:0000256" key="1">
    <source>
        <dbReference type="ARBA" id="ARBA00022490"/>
    </source>
</evidence>
<dbReference type="PANTHER" id="PTHR23355:SF9">
    <property type="entry name" value="DIS3-LIKE EXONUCLEASE 2"/>
    <property type="match status" value="1"/>
</dbReference>
<sequence length="732" mass="83368">MKKKKVRLEDLILEILERYPESWVEEGTLMGAFKLPRKKGFQRFQNALEKLASKNQIVRKNGSVKRNTSGKSPGTVEGIYSETRHGSGYVKVEGLERDIRIPSKHTHTALDKDRVRVAVQNKSRSDRTEGKVVEVLERGKSFFVGTFQKESKNTYLIIPDEKSASTEFFVHPDNTNGAKHNDKVTFRLVDWLHPRSLPEAEVLEVLGKKGTNNAAILSILAENELKAAFPRAVEEQAESVATEIPAKEYRRRKDIREMEVFTIDPADAKDFDDALSIQILDNGNFYLGVHIADVSYYVQQGTALDDEAKDRGTSVYLVDRVIPMLPESLSNGVCSLRPNEDKLSHSCFMEVAPDGNVVNYEIEETVINSSQRFVYEEVQEIIDGKEHKHAESVRILAKMTSMLTDKRFREGSIDLDTPEPRFRLDDAGKPLGVFVKDRLQAHRLVEECMLLANKTVSRHISKLREQNKSRRKQNETSGKSDTYGKQNYPFLYRVHDRPDPEKLKNIAENVRPLGIEFPVKDGKISASKINSLIRDANETKLKYAINELILRSMAKAVYSPKNIGHYGLGFKEYTHFTSPIRRYPDLIVHRLLKQYEAGVPAYSFNELIALGDHCSEKERDAVTAERDSIKLKQVEYMSAHIGETFDGVISGVSDKGLFVILNESYCEGMIAIRDLDDDYYVYDQSLHQLRGRSRGNVFRLGDDITVTVARTDIDQRQIDFLPERKKTDQKKS</sequence>
<dbReference type="InterPro" id="IPR011805">
    <property type="entry name" value="RNase_R"/>
</dbReference>